<gene>
    <name evidence="2" type="ORF">CBM2587_B10019</name>
</gene>
<feature type="compositionally biased region" description="Basic residues" evidence="1">
    <location>
        <begin position="18"/>
        <end position="40"/>
    </location>
</feature>
<dbReference type="EMBL" id="OFSQ01000029">
    <property type="protein sequence ID" value="SOY57648.1"/>
    <property type="molecule type" value="Genomic_DNA"/>
</dbReference>
<reference evidence="2" key="1">
    <citation type="submission" date="2018-01" db="EMBL/GenBank/DDBJ databases">
        <authorList>
            <person name="Clerissi C."/>
        </authorList>
    </citation>
    <scope>NUCLEOTIDE SEQUENCE</scope>
    <source>
        <strain evidence="2">Cupriavidus sp. LMG 19464</strain>
    </source>
</reference>
<organism evidence="2">
    <name type="scientific">Cupriavidus taiwanensis</name>
    <dbReference type="NCBI Taxonomy" id="164546"/>
    <lineage>
        <taxon>Bacteria</taxon>
        <taxon>Pseudomonadati</taxon>
        <taxon>Pseudomonadota</taxon>
        <taxon>Betaproteobacteria</taxon>
        <taxon>Burkholderiales</taxon>
        <taxon>Burkholderiaceae</taxon>
        <taxon>Cupriavidus</taxon>
    </lineage>
</organism>
<protein>
    <submittedName>
        <fullName evidence="2">Uncharacterized protein</fullName>
    </submittedName>
</protein>
<name>A0A375BX01_9BURK</name>
<comment type="caution">
    <text evidence="2">The sequence shown here is derived from an EMBL/GenBank/DDBJ whole genome shotgun (WGS) entry which is preliminary data.</text>
</comment>
<dbReference type="Proteomes" id="UP000256780">
    <property type="component" value="Chromosome CBM2587_b"/>
</dbReference>
<sequence>MLSGAGCGDEADLLGMGGKKRERKGWRGNPRKPRAGRSQL</sequence>
<proteinExistence type="predicted"/>
<evidence type="ECO:0000313" key="2">
    <source>
        <dbReference type="EMBL" id="SOY57648.1"/>
    </source>
</evidence>
<feature type="region of interest" description="Disordered" evidence="1">
    <location>
        <begin position="1"/>
        <end position="40"/>
    </location>
</feature>
<dbReference type="AlphaFoldDB" id="A0A375BX01"/>
<evidence type="ECO:0000256" key="1">
    <source>
        <dbReference type="SAM" id="MobiDB-lite"/>
    </source>
</evidence>
<accession>A0A375BX01</accession>